<dbReference type="InterPro" id="IPR009003">
    <property type="entry name" value="Peptidase_S1_PA"/>
</dbReference>
<reference evidence="3" key="1">
    <citation type="submission" date="2013-09" db="EMBL/GenBank/DDBJ databases">
        <title>Corchorus olitorius genome sequencing.</title>
        <authorList>
            <person name="Alam M."/>
            <person name="Haque M.S."/>
            <person name="Islam M.S."/>
            <person name="Emdad E.M."/>
            <person name="Islam M.M."/>
            <person name="Ahmed B."/>
            <person name="Halim A."/>
            <person name="Hossen Q.M.M."/>
            <person name="Hossain M.Z."/>
            <person name="Ahmed R."/>
            <person name="Khan M.M."/>
            <person name="Islam R."/>
            <person name="Rashid M.M."/>
            <person name="Khan S.A."/>
            <person name="Rahman M.S."/>
            <person name="Alam M."/>
            <person name="Yahiya A.S."/>
            <person name="Khan M.S."/>
            <person name="Azam M.S."/>
            <person name="Haque T."/>
            <person name="Lashkar M.Z.H."/>
            <person name="Akhand A.I."/>
            <person name="Morshed G."/>
            <person name="Roy S."/>
            <person name="Uddin K.S."/>
            <person name="Rabeya T."/>
            <person name="Hossain A.S."/>
            <person name="Chowdhury A."/>
            <person name="Snigdha A.R."/>
            <person name="Mortoza M.S."/>
            <person name="Matin S.A."/>
            <person name="Hoque S.M.E."/>
            <person name="Islam M.K."/>
            <person name="Roy D.K."/>
            <person name="Haider R."/>
            <person name="Moosa M.M."/>
            <person name="Elias S.M."/>
            <person name="Hasan A.M."/>
            <person name="Jahan S."/>
            <person name="Shafiuddin M."/>
            <person name="Mahmood N."/>
            <person name="Shommy N.S."/>
        </authorList>
    </citation>
    <scope>NUCLEOTIDE SEQUENCE [LARGE SCALE GENOMIC DNA]</scope>
    <source>
        <strain evidence="3">cv. O-4</strain>
    </source>
</reference>
<dbReference type="AlphaFoldDB" id="A0A1R3IJQ0"/>
<comment type="caution">
    <text evidence="2">The sequence shown here is derived from an EMBL/GenBank/DDBJ whole genome shotgun (WGS) entry which is preliminary data.</text>
</comment>
<protein>
    <submittedName>
        <fullName evidence="2">Uncharacterized protein</fullName>
    </submittedName>
</protein>
<gene>
    <name evidence="2" type="ORF">COLO4_22821</name>
</gene>
<dbReference type="InterPro" id="IPR043504">
    <property type="entry name" value="Peptidase_S1_PA_chymotrypsin"/>
</dbReference>
<dbReference type="EMBL" id="AWUE01018069">
    <property type="protein sequence ID" value="OMO82805.1"/>
    <property type="molecule type" value="Genomic_DNA"/>
</dbReference>
<proteinExistence type="predicted"/>
<accession>A0A1R3IJQ0</accession>
<sequence>MKRVVVFIWTTSSSGRRESELLGGGVFIDDKGTVLTRYLPDYATSNRIITVSTEDGRHYRAEKCEVAKYKRFGLTRLKIEVASGPQSFDYAEFATVGFKLGDEIHCFTHGNRYRGDITAVDENNAGVVFNTFEYQLVGHISNTDRRLSDILDNGIDHRKHLKAAPEELHFVNDIEEFKELACDWKRDLRMIQANNVYSSGSGAGGVPFFDKSGRIVGLFGLTYYDQVCGIHADEIKSSLEALEAPDTTSGSVSASISKTPRSKWQYV</sequence>
<dbReference type="Proteomes" id="UP000187203">
    <property type="component" value="Unassembled WGS sequence"/>
</dbReference>
<dbReference type="SUPFAM" id="SSF50494">
    <property type="entry name" value="Trypsin-like serine proteases"/>
    <property type="match status" value="1"/>
</dbReference>
<organism evidence="2 3">
    <name type="scientific">Corchorus olitorius</name>
    <dbReference type="NCBI Taxonomy" id="93759"/>
    <lineage>
        <taxon>Eukaryota</taxon>
        <taxon>Viridiplantae</taxon>
        <taxon>Streptophyta</taxon>
        <taxon>Embryophyta</taxon>
        <taxon>Tracheophyta</taxon>
        <taxon>Spermatophyta</taxon>
        <taxon>Magnoliopsida</taxon>
        <taxon>eudicotyledons</taxon>
        <taxon>Gunneridae</taxon>
        <taxon>Pentapetalae</taxon>
        <taxon>rosids</taxon>
        <taxon>malvids</taxon>
        <taxon>Malvales</taxon>
        <taxon>Malvaceae</taxon>
        <taxon>Grewioideae</taxon>
        <taxon>Apeibeae</taxon>
        <taxon>Corchorus</taxon>
    </lineage>
</organism>
<feature type="region of interest" description="Disordered" evidence="1">
    <location>
        <begin position="247"/>
        <end position="267"/>
    </location>
</feature>
<evidence type="ECO:0000313" key="2">
    <source>
        <dbReference type="EMBL" id="OMO82805.1"/>
    </source>
</evidence>
<name>A0A1R3IJQ0_9ROSI</name>
<evidence type="ECO:0000256" key="1">
    <source>
        <dbReference type="SAM" id="MobiDB-lite"/>
    </source>
</evidence>
<dbReference type="Gene3D" id="2.40.10.10">
    <property type="entry name" value="Trypsin-like serine proteases"/>
    <property type="match status" value="1"/>
</dbReference>
<keyword evidence="3" id="KW-1185">Reference proteome</keyword>
<evidence type="ECO:0000313" key="3">
    <source>
        <dbReference type="Proteomes" id="UP000187203"/>
    </source>
</evidence>
<feature type="compositionally biased region" description="Polar residues" evidence="1">
    <location>
        <begin position="247"/>
        <end position="259"/>
    </location>
</feature>